<evidence type="ECO:0000313" key="2">
    <source>
        <dbReference type="Proteomes" id="UP000294848"/>
    </source>
</evidence>
<reference evidence="1 2" key="1">
    <citation type="submission" date="2019-03" db="EMBL/GenBank/DDBJ databases">
        <title>Freshwater and sediment microbial communities from various areas in North America, analyzing microbe dynamics in response to fracking.</title>
        <authorList>
            <person name="Lamendella R."/>
        </authorList>
    </citation>
    <scope>NUCLEOTIDE SEQUENCE [LARGE SCALE GENOMIC DNA]</scope>
    <source>
        <strain evidence="1 2">114D</strain>
    </source>
</reference>
<gene>
    <name evidence="1" type="ORF">DET52_108213</name>
</gene>
<organism evidence="1 2">
    <name type="scientific">Sunxiuqinia elliptica</name>
    <dbReference type="NCBI Taxonomy" id="655355"/>
    <lineage>
        <taxon>Bacteria</taxon>
        <taxon>Pseudomonadati</taxon>
        <taxon>Bacteroidota</taxon>
        <taxon>Bacteroidia</taxon>
        <taxon>Marinilabiliales</taxon>
        <taxon>Prolixibacteraceae</taxon>
        <taxon>Sunxiuqinia</taxon>
    </lineage>
</organism>
<dbReference type="EMBL" id="SNWI01000008">
    <property type="protein sequence ID" value="TDN98425.1"/>
    <property type="molecule type" value="Genomic_DNA"/>
</dbReference>
<dbReference type="AlphaFoldDB" id="A0A4R6GUT6"/>
<sequence length="44" mass="5276">MFLEPNLDLKKTIQYAHKKENSFLQNIRKQHSEGYLLRVFGIKV</sequence>
<accession>A0A4R6GUT6</accession>
<proteinExistence type="predicted"/>
<name>A0A4R6GUT6_9BACT</name>
<comment type="caution">
    <text evidence="1">The sequence shown here is derived from an EMBL/GenBank/DDBJ whole genome shotgun (WGS) entry which is preliminary data.</text>
</comment>
<evidence type="ECO:0000313" key="1">
    <source>
        <dbReference type="EMBL" id="TDN98425.1"/>
    </source>
</evidence>
<dbReference type="Proteomes" id="UP000294848">
    <property type="component" value="Unassembled WGS sequence"/>
</dbReference>
<protein>
    <submittedName>
        <fullName evidence="1">Uncharacterized protein</fullName>
    </submittedName>
</protein>